<sequence length="550" mass="59540">MILSDTDECPQCGHTFYQRRGSDVQPTTPQVRRGTTEVRVGCPHCGEMVRAGLVRCWNCNGFMKEEIAARYADLTTNPQKIIYSMIPLEDRTDYLPARAGQANDDSDGFTLADDVLSDSVQGSGFAQPATSASAPIADLSASPDRPQSTTPGGKGVIADALVSDSSSADKSAGTGDKPGAAAEKSADGASAKSGSGGTDDLFSIAMQEQREDRRRRNERQAERAKRQMLLPCKCGAWVRVTDEMAGKVVRCRQCRQPVQVPEIRRRVTEKKEESTVPKLEVTWVNDVWFHVLTPTSVVLKPGSAAAQHTEADIAITDTGVHIIAFESGEKKKKSLLSFGSSDKKQDRTAHRKQVRDQIAATGQLAGLTGCDVRSIGVDDIRSLKLVQPIVKVQESMFAGVPIFGEGRIAVFLPIAREQGQQAYCSFTISGWRILAARLKELFSLELPTAENGVPEAEKSDTHSCFVNQSKVECIRNVVYYQQDSGFELELSGFRCTACGAVVSEEGRKKNKLGGANGSGIAKAKCPKCSGKMGEEKLFRLKKAAEKPAAE</sequence>
<evidence type="ECO:0000313" key="2">
    <source>
        <dbReference type="EMBL" id="TWW11782.1"/>
    </source>
</evidence>
<accession>A0A5C6MCJ2</accession>
<dbReference type="EMBL" id="SRHE01000045">
    <property type="protein sequence ID" value="TWW11782.1"/>
    <property type="molecule type" value="Genomic_DNA"/>
</dbReference>
<gene>
    <name evidence="2" type="ORF">E3A20_03980</name>
</gene>
<feature type="region of interest" description="Disordered" evidence="1">
    <location>
        <begin position="121"/>
        <end position="202"/>
    </location>
</feature>
<reference evidence="2 3" key="2">
    <citation type="submission" date="2019-08" db="EMBL/GenBank/DDBJ databases">
        <authorList>
            <person name="Henke P."/>
        </authorList>
    </citation>
    <scope>NUCLEOTIDE SEQUENCE [LARGE SCALE GENOMIC DNA]</scope>
    <source>
        <strain evidence="2">Phe10_nw2017</strain>
    </source>
</reference>
<proteinExistence type="predicted"/>
<dbReference type="AlphaFoldDB" id="A0A5C6MCJ2"/>
<organism evidence="2 3">
    <name type="scientific">Planctomyces bekefii</name>
    <dbReference type="NCBI Taxonomy" id="1653850"/>
    <lineage>
        <taxon>Bacteria</taxon>
        <taxon>Pseudomonadati</taxon>
        <taxon>Planctomycetota</taxon>
        <taxon>Planctomycetia</taxon>
        <taxon>Planctomycetales</taxon>
        <taxon>Planctomycetaceae</taxon>
        <taxon>Planctomyces</taxon>
    </lineage>
</organism>
<reference evidence="2 3" key="1">
    <citation type="submission" date="2019-08" db="EMBL/GenBank/DDBJ databases">
        <title>100 year-old enigma solved: identification of Planctomyces bekefii, the type genus and species of the phylum Planctomycetes.</title>
        <authorList>
            <person name="Svetlana D.N."/>
            <person name="Overmann J."/>
        </authorList>
    </citation>
    <scope>NUCLEOTIDE SEQUENCE [LARGE SCALE GENOMIC DNA]</scope>
    <source>
        <strain evidence="2">Phe10_nw2017</strain>
    </source>
</reference>
<comment type="caution">
    <text evidence="2">The sequence shown here is derived from an EMBL/GenBank/DDBJ whole genome shotgun (WGS) entry which is preliminary data.</text>
</comment>
<evidence type="ECO:0000313" key="3">
    <source>
        <dbReference type="Proteomes" id="UP000321083"/>
    </source>
</evidence>
<dbReference type="Proteomes" id="UP000321083">
    <property type="component" value="Unassembled WGS sequence"/>
</dbReference>
<feature type="compositionally biased region" description="Polar residues" evidence="1">
    <location>
        <begin position="121"/>
        <end position="133"/>
    </location>
</feature>
<name>A0A5C6MCJ2_9PLAN</name>
<feature type="compositionally biased region" description="Low complexity" evidence="1">
    <location>
        <begin position="158"/>
        <end position="172"/>
    </location>
</feature>
<keyword evidence="3" id="KW-1185">Reference proteome</keyword>
<feature type="compositionally biased region" description="Low complexity" evidence="1">
    <location>
        <begin position="179"/>
        <end position="193"/>
    </location>
</feature>
<evidence type="ECO:0000256" key="1">
    <source>
        <dbReference type="SAM" id="MobiDB-lite"/>
    </source>
</evidence>
<protein>
    <submittedName>
        <fullName evidence="2">Uncharacterized protein</fullName>
    </submittedName>
</protein>